<comment type="similarity">
    <text evidence="1">Belongs to the histone H3 family.</text>
</comment>
<dbReference type="InterPro" id="IPR009072">
    <property type="entry name" value="Histone-fold"/>
</dbReference>
<evidence type="ECO:0000313" key="4">
    <source>
        <dbReference type="Proteomes" id="UP000186922"/>
    </source>
</evidence>
<sequence>MFSVLARDTGKMAQEVPQQNAALPELMINPIRFQRLVREITEQYGEFCFQSTAVHLLQTASEDYVKEVYQEGAANCEAAGRDTLQPQDMAAGVQRVSQG</sequence>
<dbReference type="GO" id="GO:0000786">
    <property type="term" value="C:nucleosome"/>
    <property type="evidence" value="ECO:0007669"/>
    <property type="project" value="InterPro"/>
</dbReference>
<keyword evidence="4" id="KW-1185">Reference proteome</keyword>
<dbReference type="Gene3D" id="1.10.20.10">
    <property type="entry name" value="Histone, subunit A"/>
    <property type="match status" value="1"/>
</dbReference>
<name>A0A1D1UXE5_RAMVA</name>
<dbReference type="GO" id="GO:0030527">
    <property type="term" value="F:structural constituent of chromatin"/>
    <property type="evidence" value="ECO:0007669"/>
    <property type="project" value="InterPro"/>
</dbReference>
<dbReference type="InterPro" id="IPR000164">
    <property type="entry name" value="Histone_H3/CENP-A"/>
</dbReference>
<dbReference type="GO" id="GO:0003677">
    <property type="term" value="F:DNA binding"/>
    <property type="evidence" value="ECO:0007669"/>
    <property type="project" value="InterPro"/>
</dbReference>
<dbReference type="EMBL" id="BDGG01000002">
    <property type="protein sequence ID" value="GAU94306.1"/>
    <property type="molecule type" value="Genomic_DNA"/>
</dbReference>
<dbReference type="SMART" id="SM00428">
    <property type="entry name" value="H3"/>
    <property type="match status" value="1"/>
</dbReference>
<dbReference type="Proteomes" id="UP000186922">
    <property type="component" value="Unassembled WGS sequence"/>
</dbReference>
<dbReference type="GO" id="GO:0046982">
    <property type="term" value="F:protein heterodimerization activity"/>
    <property type="evidence" value="ECO:0007669"/>
    <property type="project" value="InterPro"/>
</dbReference>
<dbReference type="Pfam" id="PF00125">
    <property type="entry name" value="Histone"/>
    <property type="match status" value="1"/>
</dbReference>
<dbReference type="InterPro" id="IPR007125">
    <property type="entry name" value="H2A/H2B/H3"/>
</dbReference>
<comment type="caution">
    <text evidence="3">The sequence shown here is derived from an EMBL/GenBank/DDBJ whole genome shotgun (WGS) entry which is preliminary data.</text>
</comment>
<evidence type="ECO:0000259" key="2">
    <source>
        <dbReference type="Pfam" id="PF00125"/>
    </source>
</evidence>
<gene>
    <name evidence="3" type="primary">RvY_06104-1</name>
    <name evidence="3" type="synonym">RvY_06104.1</name>
    <name evidence="3" type="ORF">RvY_06104</name>
</gene>
<protein>
    <recommendedName>
        <fullName evidence="2">Core Histone H2A/H2B/H3 domain-containing protein</fullName>
    </recommendedName>
</protein>
<evidence type="ECO:0000256" key="1">
    <source>
        <dbReference type="ARBA" id="ARBA00010343"/>
    </source>
</evidence>
<reference evidence="3 4" key="1">
    <citation type="journal article" date="2016" name="Nat. Commun.">
        <title>Extremotolerant tardigrade genome and improved radiotolerance of human cultured cells by tardigrade-unique protein.</title>
        <authorList>
            <person name="Hashimoto T."/>
            <person name="Horikawa D.D."/>
            <person name="Saito Y."/>
            <person name="Kuwahara H."/>
            <person name="Kozuka-Hata H."/>
            <person name="Shin-I T."/>
            <person name="Minakuchi Y."/>
            <person name="Ohishi K."/>
            <person name="Motoyama A."/>
            <person name="Aizu T."/>
            <person name="Enomoto A."/>
            <person name="Kondo K."/>
            <person name="Tanaka S."/>
            <person name="Hara Y."/>
            <person name="Koshikawa S."/>
            <person name="Sagara H."/>
            <person name="Miura T."/>
            <person name="Yokobori S."/>
            <person name="Miyagawa K."/>
            <person name="Suzuki Y."/>
            <person name="Kubo T."/>
            <person name="Oyama M."/>
            <person name="Kohara Y."/>
            <person name="Fujiyama A."/>
            <person name="Arakawa K."/>
            <person name="Katayama T."/>
            <person name="Toyoda A."/>
            <person name="Kunieda T."/>
        </authorList>
    </citation>
    <scope>NUCLEOTIDE SEQUENCE [LARGE SCALE GENOMIC DNA]</scope>
    <source>
        <strain evidence="3 4">YOKOZUNA-1</strain>
    </source>
</reference>
<organism evidence="3 4">
    <name type="scientific">Ramazzottius varieornatus</name>
    <name type="common">Water bear</name>
    <name type="synonym">Tardigrade</name>
    <dbReference type="NCBI Taxonomy" id="947166"/>
    <lineage>
        <taxon>Eukaryota</taxon>
        <taxon>Metazoa</taxon>
        <taxon>Ecdysozoa</taxon>
        <taxon>Tardigrada</taxon>
        <taxon>Eutardigrada</taxon>
        <taxon>Parachela</taxon>
        <taxon>Hypsibioidea</taxon>
        <taxon>Ramazzottiidae</taxon>
        <taxon>Ramazzottius</taxon>
    </lineage>
</organism>
<evidence type="ECO:0000313" key="3">
    <source>
        <dbReference type="EMBL" id="GAU94306.1"/>
    </source>
</evidence>
<dbReference type="AlphaFoldDB" id="A0A1D1UXE5"/>
<feature type="domain" description="Core Histone H2A/H2B/H3" evidence="2">
    <location>
        <begin position="24"/>
        <end position="91"/>
    </location>
</feature>
<dbReference type="SUPFAM" id="SSF47113">
    <property type="entry name" value="Histone-fold"/>
    <property type="match status" value="1"/>
</dbReference>
<proteinExistence type="inferred from homology"/>
<accession>A0A1D1UXE5</accession>